<feature type="non-terminal residue" evidence="2">
    <location>
        <position position="205"/>
    </location>
</feature>
<gene>
    <name evidence="2" type="ORF">g.907</name>
</gene>
<protein>
    <submittedName>
        <fullName evidence="2">Uncharacterized protein</fullName>
    </submittedName>
</protein>
<sequence length="205" mass="23275">RWKMVTEKKLCFFCFRRHQLKFCKNKKACGINGCQLFHHRLLHTDKVERFSKQNGGESRFSKQSGEDIRFSKQSDLGSREDARFSKQSGVGSRNTEIISNHVDSNRVLLKVCPVTLYGPNCQIDTHALLDDGSTVSLLDADIAKQLGVKGKIKPLTTCWSNMTQHFDATSQSVDVKIKGYYEDEIFTLNNVRTQSTLNLPCQPVD</sequence>
<dbReference type="PANTHER" id="PTHR47331">
    <property type="entry name" value="PHD-TYPE DOMAIN-CONTAINING PROTEIN"/>
    <property type="match status" value="1"/>
</dbReference>
<feature type="non-terminal residue" evidence="2">
    <location>
        <position position="1"/>
    </location>
</feature>
<feature type="compositionally biased region" description="Basic and acidic residues" evidence="1">
    <location>
        <begin position="64"/>
        <end position="84"/>
    </location>
</feature>
<evidence type="ECO:0000256" key="1">
    <source>
        <dbReference type="SAM" id="MobiDB-lite"/>
    </source>
</evidence>
<proteinExistence type="predicted"/>
<dbReference type="PANTHER" id="PTHR47331:SF1">
    <property type="entry name" value="GAG-LIKE PROTEIN"/>
    <property type="match status" value="1"/>
</dbReference>
<dbReference type="AlphaFoldDB" id="A0A1B6FBC2"/>
<dbReference type="EMBL" id="GECZ01022291">
    <property type="protein sequence ID" value="JAS47478.1"/>
    <property type="molecule type" value="Transcribed_RNA"/>
</dbReference>
<name>A0A1B6FBC2_9HEMI</name>
<feature type="region of interest" description="Disordered" evidence="1">
    <location>
        <begin position="53"/>
        <end position="88"/>
    </location>
</feature>
<evidence type="ECO:0000313" key="2">
    <source>
        <dbReference type="EMBL" id="JAS47478.1"/>
    </source>
</evidence>
<organism evidence="2">
    <name type="scientific">Cuerna arida</name>
    <dbReference type="NCBI Taxonomy" id="1464854"/>
    <lineage>
        <taxon>Eukaryota</taxon>
        <taxon>Metazoa</taxon>
        <taxon>Ecdysozoa</taxon>
        <taxon>Arthropoda</taxon>
        <taxon>Hexapoda</taxon>
        <taxon>Insecta</taxon>
        <taxon>Pterygota</taxon>
        <taxon>Neoptera</taxon>
        <taxon>Paraneoptera</taxon>
        <taxon>Hemiptera</taxon>
        <taxon>Auchenorrhyncha</taxon>
        <taxon>Membracoidea</taxon>
        <taxon>Cicadellidae</taxon>
        <taxon>Cicadellinae</taxon>
        <taxon>Proconiini</taxon>
        <taxon>Cuerna</taxon>
    </lineage>
</organism>
<reference evidence="2" key="1">
    <citation type="submission" date="2015-11" db="EMBL/GenBank/DDBJ databases">
        <title>De novo transcriptome assembly of four potential Pierce s Disease insect vectors from Arizona vineyards.</title>
        <authorList>
            <person name="Tassone E.E."/>
        </authorList>
    </citation>
    <scope>NUCLEOTIDE SEQUENCE</scope>
</reference>
<accession>A0A1B6FBC2</accession>